<evidence type="ECO:0000313" key="6">
    <source>
        <dbReference type="Proteomes" id="UP000054359"/>
    </source>
</evidence>
<dbReference type="InterPro" id="IPR011993">
    <property type="entry name" value="PH-like_dom_sf"/>
</dbReference>
<dbReference type="OMA" id="LNRMINQ"/>
<dbReference type="Pfam" id="PF00169">
    <property type="entry name" value="PH"/>
    <property type="match status" value="1"/>
</dbReference>
<feature type="non-terminal residue" evidence="5">
    <location>
        <position position="304"/>
    </location>
</feature>
<keyword evidence="3" id="KW-0446">Lipid-binding</keyword>
<dbReference type="OrthoDB" id="48057at2759"/>
<protein>
    <submittedName>
        <fullName evidence="5">Oxysterol-binding protein-related protein 11</fullName>
    </submittedName>
</protein>
<dbReference type="Gene3D" id="2.30.29.30">
    <property type="entry name" value="Pleckstrin-homology domain (PH domain)/Phosphotyrosine-binding domain (PTB)"/>
    <property type="match status" value="1"/>
</dbReference>
<feature type="domain" description="PH" evidence="4">
    <location>
        <begin position="54"/>
        <end position="151"/>
    </location>
</feature>
<dbReference type="AlphaFoldDB" id="A0A087T030"/>
<dbReference type="PANTHER" id="PTHR10972">
    <property type="entry name" value="OXYSTEROL-BINDING PROTEIN-RELATED"/>
    <property type="match status" value="1"/>
</dbReference>
<dbReference type="GO" id="GO:0005829">
    <property type="term" value="C:cytosol"/>
    <property type="evidence" value="ECO:0007669"/>
    <property type="project" value="TreeGrafter"/>
</dbReference>
<reference evidence="5 6" key="1">
    <citation type="submission" date="2013-11" db="EMBL/GenBank/DDBJ databases">
        <title>Genome sequencing of Stegodyphus mimosarum.</title>
        <authorList>
            <person name="Bechsgaard J."/>
        </authorList>
    </citation>
    <scope>NUCLEOTIDE SEQUENCE [LARGE SCALE GENOMIC DNA]</scope>
</reference>
<dbReference type="GO" id="GO:0016020">
    <property type="term" value="C:membrane"/>
    <property type="evidence" value="ECO:0007669"/>
    <property type="project" value="TreeGrafter"/>
</dbReference>
<dbReference type="EMBL" id="KK112760">
    <property type="protein sequence ID" value="KFM58469.1"/>
    <property type="molecule type" value="Genomic_DNA"/>
</dbReference>
<organism evidence="5 6">
    <name type="scientific">Stegodyphus mimosarum</name>
    <name type="common">African social velvet spider</name>
    <dbReference type="NCBI Taxonomy" id="407821"/>
    <lineage>
        <taxon>Eukaryota</taxon>
        <taxon>Metazoa</taxon>
        <taxon>Ecdysozoa</taxon>
        <taxon>Arthropoda</taxon>
        <taxon>Chelicerata</taxon>
        <taxon>Arachnida</taxon>
        <taxon>Araneae</taxon>
        <taxon>Araneomorphae</taxon>
        <taxon>Entelegynae</taxon>
        <taxon>Eresoidea</taxon>
        <taxon>Eresidae</taxon>
        <taxon>Stegodyphus</taxon>
    </lineage>
</organism>
<dbReference type="GO" id="GO:0032934">
    <property type="term" value="F:sterol binding"/>
    <property type="evidence" value="ECO:0007669"/>
    <property type="project" value="TreeGrafter"/>
</dbReference>
<dbReference type="STRING" id="407821.A0A087T030"/>
<sequence>MADGGSLFKTGASRSIYYSLTEEVPGLTEEEKNKLEEVMKKAQEFEAAEAIKMRQPVEGQLYKYTNVVKGWQYRWFVLTPDTGMLEYYMIDERRKSRPRGGIHLAGAVVLPNEEDNQSFSVNAVYGEVYKLKASDANDRQFWVNRIRSVIDKFSRDTFESTKVEQQTAPNTFALCKSTFHVQEPVQQASPNYAVTVKSEEVVQPEKSSEIIDTVLEIKDSVYKAIECQKSLARSIEDLPFSGPHIKCSDTRLLLIKAISQATVQSLEECYLILRRCRQREAQKCSSVTVGTSVDSLDKLKSPNL</sequence>
<keyword evidence="6" id="KW-1185">Reference proteome</keyword>
<dbReference type="InterPro" id="IPR000648">
    <property type="entry name" value="Oxysterol-bd"/>
</dbReference>
<accession>A0A087T030</accession>
<dbReference type="SMART" id="SM00233">
    <property type="entry name" value="PH"/>
    <property type="match status" value="1"/>
</dbReference>
<dbReference type="PANTHER" id="PTHR10972:SF141">
    <property type="entry name" value="OXYSTEROL-BINDING PROTEIN"/>
    <property type="match status" value="1"/>
</dbReference>
<evidence type="ECO:0000256" key="2">
    <source>
        <dbReference type="ARBA" id="ARBA00023055"/>
    </source>
</evidence>
<gene>
    <name evidence="5" type="ORF">X975_07551</name>
</gene>
<dbReference type="CDD" id="cd13291">
    <property type="entry name" value="PH_ORP10_ORP11"/>
    <property type="match status" value="1"/>
</dbReference>
<evidence type="ECO:0000256" key="1">
    <source>
        <dbReference type="ARBA" id="ARBA00022448"/>
    </source>
</evidence>
<evidence type="ECO:0000256" key="3">
    <source>
        <dbReference type="ARBA" id="ARBA00023121"/>
    </source>
</evidence>
<keyword evidence="2" id="KW-0445">Lipid transport</keyword>
<dbReference type="Proteomes" id="UP000054359">
    <property type="component" value="Unassembled WGS sequence"/>
</dbReference>
<keyword evidence="1" id="KW-0813">Transport</keyword>
<dbReference type="InterPro" id="IPR001849">
    <property type="entry name" value="PH_domain"/>
</dbReference>
<dbReference type="GO" id="GO:0006869">
    <property type="term" value="P:lipid transport"/>
    <property type="evidence" value="ECO:0007669"/>
    <property type="project" value="UniProtKB-KW"/>
</dbReference>
<evidence type="ECO:0000313" key="5">
    <source>
        <dbReference type="EMBL" id="KFM58469.1"/>
    </source>
</evidence>
<name>A0A087T030_STEMI</name>
<proteinExistence type="predicted"/>
<dbReference type="SUPFAM" id="SSF50729">
    <property type="entry name" value="PH domain-like"/>
    <property type="match status" value="1"/>
</dbReference>
<evidence type="ECO:0000259" key="4">
    <source>
        <dbReference type="PROSITE" id="PS50003"/>
    </source>
</evidence>
<dbReference type="PROSITE" id="PS50003">
    <property type="entry name" value="PH_DOMAIN"/>
    <property type="match status" value="1"/>
</dbReference>